<dbReference type="AlphaFoldDB" id="A0A8K0IFW5"/>
<sequence>MKQKEQKMHLDLMDGLAMLPESLIDHEWDMENITKTFFKCTRWQLEGTADFIHCPYHYFCDSTYPGDYPSIVDSLVLLFAISSFLSTTAFTLMEFRRNTSNSISNLKRRYLLPSGPMALPLVLLIFAKGHRINTTFPLSHMGPAILQIVYISALAFKNQTEKDLHHAVLEGSTVSGILHASSYLDNIILPYYTGFEALTESTFSDKWGRKFEFTDQVNAGSHLLAIDCKRLHYPDVQCSTSLGRGKNHLIAETCTVTSS</sequence>
<feature type="transmembrane region" description="Helical" evidence="1">
    <location>
        <begin position="139"/>
        <end position="156"/>
    </location>
</feature>
<reference evidence="2" key="1">
    <citation type="journal article" date="2017" name="Gigascience">
        <title>The genome draft of coconut (Cocos nucifera).</title>
        <authorList>
            <person name="Xiao Y."/>
            <person name="Xu P."/>
            <person name="Fan H."/>
            <person name="Baudouin L."/>
            <person name="Xia W."/>
            <person name="Bocs S."/>
            <person name="Xu J."/>
            <person name="Li Q."/>
            <person name="Guo A."/>
            <person name="Zhou L."/>
            <person name="Li J."/>
            <person name="Wu Y."/>
            <person name="Ma Z."/>
            <person name="Armero A."/>
            <person name="Issali A.E."/>
            <person name="Liu N."/>
            <person name="Peng M."/>
            <person name="Yang Y."/>
        </authorList>
    </citation>
    <scope>NUCLEOTIDE SEQUENCE</scope>
    <source>
        <tissue evidence="2">Spear leaf of Hainan Tall coconut</tissue>
    </source>
</reference>
<dbReference type="EMBL" id="CM017878">
    <property type="protein sequence ID" value="KAG1354734.1"/>
    <property type="molecule type" value="Genomic_DNA"/>
</dbReference>
<dbReference type="PANTHER" id="PTHR37726:SF1">
    <property type="entry name" value="TRANSMEMBRANE PROTEIN"/>
    <property type="match status" value="1"/>
</dbReference>
<keyword evidence="1" id="KW-0472">Membrane</keyword>
<name>A0A8K0IFW5_COCNU</name>
<keyword evidence="1" id="KW-0812">Transmembrane</keyword>
<accession>A0A8K0IFW5</accession>
<feature type="transmembrane region" description="Helical" evidence="1">
    <location>
        <begin position="110"/>
        <end position="127"/>
    </location>
</feature>
<dbReference type="OrthoDB" id="657942at2759"/>
<evidence type="ECO:0000313" key="3">
    <source>
        <dbReference type="Proteomes" id="UP000797356"/>
    </source>
</evidence>
<gene>
    <name evidence="2" type="ORF">COCNU_07G008460</name>
</gene>
<dbReference type="PANTHER" id="PTHR37726">
    <property type="entry name" value="TRANSMEMBRANE PROTEIN"/>
    <property type="match status" value="1"/>
</dbReference>
<evidence type="ECO:0000256" key="1">
    <source>
        <dbReference type="SAM" id="Phobius"/>
    </source>
</evidence>
<protein>
    <submittedName>
        <fullName evidence="2">Uncharacterized protein</fullName>
    </submittedName>
</protein>
<feature type="transmembrane region" description="Helical" evidence="1">
    <location>
        <begin position="71"/>
        <end position="90"/>
    </location>
</feature>
<dbReference type="Proteomes" id="UP000797356">
    <property type="component" value="Chromosome 7"/>
</dbReference>
<keyword evidence="1" id="KW-1133">Transmembrane helix</keyword>
<evidence type="ECO:0000313" key="2">
    <source>
        <dbReference type="EMBL" id="KAG1354734.1"/>
    </source>
</evidence>
<organism evidence="2 3">
    <name type="scientific">Cocos nucifera</name>
    <name type="common">Coconut palm</name>
    <dbReference type="NCBI Taxonomy" id="13894"/>
    <lineage>
        <taxon>Eukaryota</taxon>
        <taxon>Viridiplantae</taxon>
        <taxon>Streptophyta</taxon>
        <taxon>Embryophyta</taxon>
        <taxon>Tracheophyta</taxon>
        <taxon>Spermatophyta</taxon>
        <taxon>Magnoliopsida</taxon>
        <taxon>Liliopsida</taxon>
        <taxon>Arecaceae</taxon>
        <taxon>Arecoideae</taxon>
        <taxon>Cocoseae</taxon>
        <taxon>Attaleinae</taxon>
        <taxon>Cocos</taxon>
    </lineage>
</organism>
<keyword evidence="3" id="KW-1185">Reference proteome</keyword>
<comment type="caution">
    <text evidence="2">The sequence shown here is derived from an EMBL/GenBank/DDBJ whole genome shotgun (WGS) entry which is preliminary data.</text>
</comment>
<proteinExistence type="predicted"/>
<reference evidence="2" key="2">
    <citation type="submission" date="2019-07" db="EMBL/GenBank/DDBJ databases">
        <authorList>
            <person name="Yang Y."/>
            <person name="Bocs S."/>
            <person name="Baudouin L."/>
        </authorList>
    </citation>
    <scope>NUCLEOTIDE SEQUENCE</scope>
    <source>
        <tissue evidence="2">Spear leaf of Hainan Tall coconut</tissue>
    </source>
</reference>